<dbReference type="Gene3D" id="1.10.3020.10">
    <property type="entry name" value="alpha-amino acid ester hydrolase ( Helical cap domain)"/>
    <property type="match status" value="1"/>
</dbReference>
<dbReference type="PANTHER" id="PTHR43056">
    <property type="entry name" value="PEPTIDASE S9 PROLYL OLIGOPEPTIDASE"/>
    <property type="match status" value="1"/>
</dbReference>
<organism evidence="3 4">
    <name type="scientific">Novosphingobium pentaromativorans</name>
    <dbReference type="NCBI Taxonomy" id="205844"/>
    <lineage>
        <taxon>Bacteria</taxon>
        <taxon>Pseudomonadati</taxon>
        <taxon>Pseudomonadota</taxon>
        <taxon>Alphaproteobacteria</taxon>
        <taxon>Sphingomonadales</taxon>
        <taxon>Sphingomonadaceae</taxon>
        <taxon>Novosphingobium</taxon>
    </lineage>
</organism>
<accession>A0A2W5Q9X3</accession>
<dbReference type="EMBL" id="QFPX01000009">
    <property type="protein sequence ID" value="PZQ54267.1"/>
    <property type="molecule type" value="Genomic_DNA"/>
</dbReference>
<dbReference type="SMART" id="SM00939">
    <property type="entry name" value="PepX_C"/>
    <property type="match status" value="1"/>
</dbReference>
<dbReference type="SUPFAM" id="SSF49785">
    <property type="entry name" value="Galactose-binding domain-like"/>
    <property type="match status" value="1"/>
</dbReference>
<dbReference type="InterPro" id="IPR050585">
    <property type="entry name" value="Xaa-Pro_dipeptidyl-ppase/CocE"/>
</dbReference>
<proteinExistence type="predicted"/>
<dbReference type="PANTHER" id="PTHR43056:SF10">
    <property type="entry name" value="COCE_NOND FAMILY, PUTATIVE (AFU_ORTHOLOGUE AFUA_7G00600)-RELATED"/>
    <property type="match status" value="1"/>
</dbReference>
<keyword evidence="1" id="KW-0378">Hydrolase</keyword>
<dbReference type="AlphaFoldDB" id="A0A2W5Q9X3"/>
<dbReference type="InterPro" id="IPR000383">
    <property type="entry name" value="Xaa-Pro-like_dom"/>
</dbReference>
<protein>
    <submittedName>
        <fullName evidence="3">Glutaryl-7-ACA acylase</fullName>
    </submittedName>
</protein>
<dbReference type="SUPFAM" id="SSF53474">
    <property type="entry name" value="alpha/beta-Hydrolases"/>
    <property type="match status" value="1"/>
</dbReference>
<evidence type="ECO:0000313" key="4">
    <source>
        <dbReference type="Proteomes" id="UP000249082"/>
    </source>
</evidence>
<name>A0A2W5Q9X3_9SPHN</name>
<feature type="domain" description="Xaa-Pro dipeptidyl-peptidase C-terminal" evidence="2">
    <location>
        <begin position="373"/>
        <end position="633"/>
    </location>
</feature>
<dbReference type="Gene3D" id="2.60.120.260">
    <property type="entry name" value="Galactose-binding domain-like"/>
    <property type="match status" value="1"/>
</dbReference>
<dbReference type="Proteomes" id="UP000249082">
    <property type="component" value="Unassembled WGS sequence"/>
</dbReference>
<dbReference type="InterPro" id="IPR013736">
    <property type="entry name" value="Xaa-Pro_dipept_C"/>
</dbReference>
<comment type="caution">
    <text evidence="3">The sequence shown here is derived from an EMBL/GenBank/DDBJ whole genome shotgun (WGS) entry which is preliminary data.</text>
</comment>
<dbReference type="NCBIfam" id="TIGR00976">
    <property type="entry name" value="CocE_NonD"/>
    <property type="match status" value="1"/>
</dbReference>
<gene>
    <name evidence="3" type="ORF">DI555_12580</name>
</gene>
<dbReference type="Pfam" id="PF02129">
    <property type="entry name" value="Peptidase_S15"/>
    <property type="match status" value="1"/>
</dbReference>
<dbReference type="InterPro" id="IPR029058">
    <property type="entry name" value="AB_hydrolase_fold"/>
</dbReference>
<dbReference type="InterPro" id="IPR005674">
    <property type="entry name" value="CocE/Ser_esterase"/>
</dbReference>
<dbReference type="GO" id="GO:0008239">
    <property type="term" value="F:dipeptidyl-peptidase activity"/>
    <property type="evidence" value="ECO:0007669"/>
    <property type="project" value="InterPro"/>
</dbReference>
<dbReference type="Gene3D" id="3.40.50.1820">
    <property type="entry name" value="alpha/beta hydrolase"/>
    <property type="match status" value="1"/>
</dbReference>
<evidence type="ECO:0000259" key="2">
    <source>
        <dbReference type="SMART" id="SM00939"/>
    </source>
</evidence>
<evidence type="ECO:0000256" key="1">
    <source>
        <dbReference type="ARBA" id="ARBA00022801"/>
    </source>
</evidence>
<dbReference type="Pfam" id="PF08530">
    <property type="entry name" value="PepX_C"/>
    <property type="match status" value="1"/>
</dbReference>
<sequence length="640" mass="70774">MRRPYQTNILSILGFGAALLVAATGLPPIAQARTSASDIPATFVPPAIERDYRRRTYEIPMRDGVLLHTVVIVPKGLTSAPMLLDRTPYGADAMTTQQDGPKLGDILFPSYADLARHGYIIVVQDVRGKFASGGDYIVNRPLRGPLNPTQTDHSTDAWDTIDWLVRHISETNGRVATIGGSYDGFTALMSLVDPHPALRASVPMNPMVNTWKGDDWFHNGAFRQEMLSYIYNQTADKHSAVRWPVTARDDYDADLRYGSAGALAGAMGMEQLAFWNRLAAHPDYDAYWQGQALDRILARKRLTVPTMLVDGLWDQEDNYGAPAVYQAVKAEAREVHLVLGPWYHGQQNGSGARLGPLDWGQRTGEWFRAHVLIPFLDEHLKDGAPPADIARVVAFASGDNRWENLPDWPVAGGGSLPLYLDTGGRLSIDGQEVSSGYDEYVSDPAKPVPYRPQPDLSIYGPDSSWDTWLVDDQRFAASRPDVLTYTSPVLTAPEHIAGQPVAHLYASTSGSDADWVVKLIDVYPDAMPEQPAMGGYQLPISMNILRGRYRNDPARPQPITPGRVERYDIVLPDANHVFLPGHRIMVQIQSSWFPLYDRNPQSYVANVFRAAPEDYVKATQRLFHAPDARSAVLLPLAAGS</sequence>
<evidence type="ECO:0000313" key="3">
    <source>
        <dbReference type="EMBL" id="PZQ54267.1"/>
    </source>
</evidence>
<reference evidence="3 4" key="1">
    <citation type="submission" date="2017-08" db="EMBL/GenBank/DDBJ databases">
        <title>Infants hospitalized years apart are colonized by the same room-sourced microbial strains.</title>
        <authorList>
            <person name="Brooks B."/>
            <person name="Olm M.R."/>
            <person name="Firek B.A."/>
            <person name="Baker R."/>
            <person name="Thomas B.C."/>
            <person name="Morowitz M.J."/>
            <person name="Banfield J.F."/>
        </authorList>
    </citation>
    <scope>NUCLEOTIDE SEQUENCE [LARGE SCALE GENOMIC DNA]</scope>
    <source>
        <strain evidence="3">S2_005_002_R2_33</strain>
    </source>
</reference>
<dbReference type="InterPro" id="IPR008979">
    <property type="entry name" value="Galactose-bd-like_sf"/>
</dbReference>